<dbReference type="AlphaFoldDB" id="A0AA97M650"/>
<evidence type="ECO:0000313" key="2">
    <source>
        <dbReference type="EMBL" id="UOE21878.1"/>
    </source>
</evidence>
<sequence length="110" mass="12190">MGKRLPAGADLFDPGHRPDPARATTPAAFVAAMRHYRVWAGEPSYRRMEYNCGGVCSASRFHAALSSDRLPRLTVLSAFVVACGGDEAEYQRWAAAWRRIRTNPRNNVPS</sequence>
<accession>A0AA97M650</accession>
<dbReference type="KEGG" id="thao:NI17_005880"/>
<evidence type="ECO:0000256" key="1">
    <source>
        <dbReference type="SAM" id="MobiDB-lite"/>
    </source>
</evidence>
<proteinExistence type="predicted"/>
<dbReference type="EMBL" id="CP063196">
    <property type="protein sequence ID" value="UOE21878.1"/>
    <property type="molecule type" value="Genomic_DNA"/>
</dbReference>
<gene>
    <name evidence="2" type="ORF">NI17_005880</name>
</gene>
<dbReference type="Proteomes" id="UP000265719">
    <property type="component" value="Chromosome"/>
</dbReference>
<evidence type="ECO:0000313" key="3">
    <source>
        <dbReference type="Proteomes" id="UP000265719"/>
    </source>
</evidence>
<reference evidence="2" key="1">
    <citation type="submission" date="2020-10" db="EMBL/GenBank/DDBJ databases">
        <title>De novo genome project of the cellulose decomposer Thermobifida halotolerans type strain.</title>
        <authorList>
            <person name="Nagy I."/>
            <person name="Horvath B."/>
            <person name="Kukolya J."/>
            <person name="Nagy I."/>
            <person name="Orsini M."/>
        </authorList>
    </citation>
    <scope>NUCLEOTIDE SEQUENCE</scope>
    <source>
        <strain evidence="2">DSM 44931</strain>
    </source>
</reference>
<organism evidence="2 3">
    <name type="scientific">Thermobifida halotolerans</name>
    <dbReference type="NCBI Taxonomy" id="483545"/>
    <lineage>
        <taxon>Bacteria</taxon>
        <taxon>Bacillati</taxon>
        <taxon>Actinomycetota</taxon>
        <taxon>Actinomycetes</taxon>
        <taxon>Streptosporangiales</taxon>
        <taxon>Nocardiopsidaceae</taxon>
        <taxon>Thermobifida</taxon>
    </lineage>
</organism>
<feature type="region of interest" description="Disordered" evidence="1">
    <location>
        <begin position="1"/>
        <end position="22"/>
    </location>
</feature>
<protein>
    <submittedName>
        <fullName evidence="2">Uncharacterized protein</fullName>
    </submittedName>
</protein>
<name>A0AA97M650_9ACTN</name>
<keyword evidence="3" id="KW-1185">Reference proteome</keyword>